<reference evidence="7 8" key="1">
    <citation type="submission" date="2019-02" db="EMBL/GenBank/DDBJ databases">
        <title>Deep-cultivation of Planctomycetes and their phenomic and genomic characterization uncovers novel biology.</title>
        <authorList>
            <person name="Wiegand S."/>
            <person name="Jogler M."/>
            <person name="Boedeker C."/>
            <person name="Pinto D."/>
            <person name="Vollmers J."/>
            <person name="Rivas-Marin E."/>
            <person name="Kohn T."/>
            <person name="Peeters S.H."/>
            <person name="Heuer A."/>
            <person name="Rast P."/>
            <person name="Oberbeckmann S."/>
            <person name="Bunk B."/>
            <person name="Jeske O."/>
            <person name="Meyerdierks A."/>
            <person name="Storesund J.E."/>
            <person name="Kallscheuer N."/>
            <person name="Luecker S."/>
            <person name="Lage O.M."/>
            <person name="Pohl T."/>
            <person name="Merkel B.J."/>
            <person name="Hornburger P."/>
            <person name="Mueller R.-W."/>
            <person name="Bruemmer F."/>
            <person name="Labrenz M."/>
            <person name="Spormann A.M."/>
            <person name="Op den Camp H."/>
            <person name="Overmann J."/>
            <person name="Amann R."/>
            <person name="Jetten M.S.M."/>
            <person name="Mascher T."/>
            <person name="Medema M.H."/>
            <person name="Devos D.P."/>
            <person name="Kaster A.-K."/>
            <person name="Ovreas L."/>
            <person name="Rohde M."/>
            <person name="Galperin M.Y."/>
            <person name="Jogler C."/>
        </authorList>
    </citation>
    <scope>NUCLEOTIDE SEQUENCE [LARGE SCALE GENOMIC DNA]</scope>
    <source>
        <strain evidence="7 8">Mal48</strain>
    </source>
</reference>
<accession>A0A517QN87</accession>
<dbReference type="InterPro" id="IPR036291">
    <property type="entry name" value="NAD(P)-bd_dom_sf"/>
</dbReference>
<evidence type="ECO:0000256" key="2">
    <source>
        <dbReference type="ARBA" id="ARBA00022723"/>
    </source>
</evidence>
<dbReference type="Gene3D" id="3.40.50.720">
    <property type="entry name" value="NAD(P)-binding Rossmann-like Domain"/>
    <property type="match status" value="1"/>
</dbReference>
<dbReference type="Gene3D" id="3.90.180.10">
    <property type="entry name" value="Medium-chain alcohol dehydrogenases, catalytic domain"/>
    <property type="match status" value="1"/>
</dbReference>
<dbReference type="InterPro" id="IPR002328">
    <property type="entry name" value="ADH_Zn_CS"/>
</dbReference>
<dbReference type="SUPFAM" id="SSF50129">
    <property type="entry name" value="GroES-like"/>
    <property type="match status" value="1"/>
</dbReference>
<dbReference type="GO" id="GO:0004022">
    <property type="term" value="F:alcohol dehydrogenase (NAD+) activity"/>
    <property type="evidence" value="ECO:0007669"/>
    <property type="project" value="UniProtKB-EC"/>
</dbReference>
<dbReference type="Pfam" id="PF16912">
    <property type="entry name" value="Glu_dehyd_C"/>
    <property type="match status" value="1"/>
</dbReference>
<dbReference type="PROSITE" id="PS00059">
    <property type="entry name" value="ADH_ZINC"/>
    <property type="match status" value="1"/>
</dbReference>
<evidence type="ECO:0000313" key="7">
    <source>
        <dbReference type="EMBL" id="QDT33044.1"/>
    </source>
</evidence>
<comment type="cofactor">
    <cofactor evidence="1">
        <name>Zn(2+)</name>
        <dbReference type="ChEBI" id="CHEBI:29105"/>
    </cofactor>
</comment>
<feature type="domain" description="Alcohol dehydrogenase-like N-terminal" evidence="5">
    <location>
        <begin position="32"/>
        <end position="143"/>
    </location>
</feature>
<dbReference type="InterPro" id="IPR031640">
    <property type="entry name" value="Glu_dehyd_C"/>
</dbReference>
<dbReference type="Proteomes" id="UP000315724">
    <property type="component" value="Chromosome"/>
</dbReference>
<keyword evidence="4 7" id="KW-0560">Oxidoreductase</keyword>
<dbReference type="PANTHER" id="PTHR43189">
    <property type="entry name" value="ZINC-TYPE ALCOHOL DEHYDROGENASE-LIKE PROTEIN C1198.01-RELATED"/>
    <property type="match status" value="1"/>
</dbReference>
<name>A0A517QN87_9PLAN</name>
<dbReference type="OrthoDB" id="9809185at2"/>
<evidence type="ECO:0000256" key="4">
    <source>
        <dbReference type="ARBA" id="ARBA00023002"/>
    </source>
</evidence>
<sequence length="369" mass="40160">MKALAVNPKQENSAHVVEIDAPSLDFVPNGRGVLVKTLQVGVDATDAEINEGLYGQAPEGDSFLVLGHEVFGIVEEVGPAVKHLKPGDYCTCTVRRPGPTMYDTIGRNDITSHDEYYERGINLRHGFMTEKFVDDAEFVVKVPVGLKHLGVLSEPVSVCAKAIEQAYLAQTRLQVWNPQLAFVTGAGQIGLLTAMMLRLRGLEVYVLARTPNPGLKEEICEGYGAHYISTQEEEPADLVKRVGNPDLIIEATGSSYVAFNSMQYLNRNGALVWTSVTGGKNTITDFPSDQVNLEWVLGNKLLVGSVNGNRDHFKKGIADLAMAEVMFPGVTQKILTTPIDGFDNPAEIIDKLTNDKSALKVYVNIAEAS</sequence>
<dbReference type="EC" id="1.1.1.1" evidence="7"/>
<evidence type="ECO:0000256" key="1">
    <source>
        <dbReference type="ARBA" id="ARBA00001947"/>
    </source>
</evidence>
<dbReference type="InterPro" id="IPR011032">
    <property type="entry name" value="GroES-like_sf"/>
</dbReference>
<evidence type="ECO:0000259" key="5">
    <source>
        <dbReference type="Pfam" id="PF08240"/>
    </source>
</evidence>
<dbReference type="CDD" id="cd08230">
    <property type="entry name" value="glucose_DH"/>
    <property type="match status" value="1"/>
</dbReference>
<evidence type="ECO:0000313" key="8">
    <source>
        <dbReference type="Proteomes" id="UP000315724"/>
    </source>
</evidence>
<protein>
    <submittedName>
        <fullName evidence="7">Alcohol dehydrogenase</fullName>
        <ecNumber evidence="7">1.1.1.1</ecNumber>
    </submittedName>
</protein>
<dbReference type="SUPFAM" id="SSF51735">
    <property type="entry name" value="NAD(P)-binding Rossmann-fold domains"/>
    <property type="match status" value="1"/>
</dbReference>
<keyword evidence="8" id="KW-1185">Reference proteome</keyword>
<evidence type="ECO:0000259" key="6">
    <source>
        <dbReference type="Pfam" id="PF16912"/>
    </source>
</evidence>
<dbReference type="KEGG" id="tpol:Mal48_22960"/>
<evidence type="ECO:0000256" key="3">
    <source>
        <dbReference type="ARBA" id="ARBA00022833"/>
    </source>
</evidence>
<dbReference type="AlphaFoldDB" id="A0A517QN87"/>
<feature type="domain" description="Glucose dehydrogenase C-terminal" evidence="6">
    <location>
        <begin position="148"/>
        <end position="339"/>
    </location>
</feature>
<dbReference type="EMBL" id="CP036267">
    <property type="protein sequence ID" value="QDT33044.1"/>
    <property type="molecule type" value="Genomic_DNA"/>
</dbReference>
<dbReference type="Pfam" id="PF08240">
    <property type="entry name" value="ADH_N"/>
    <property type="match status" value="1"/>
</dbReference>
<dbReference type="InterPro" id="IPR013154">
    <property type="entry name" value="ADH-like_N"/>
</dbReference>
<keyword evidence="2" id="KW-0479">Metal-binding</keyword>
<gene>
    <name evidence="7" type="primary">adhT</name>
    <name evidence="7" type="ORF">Mal48_22960</name>
</gene>
<proteinExistence type="predicted"/>
<organism evidence="7 8">
    <name type="scientific">Thalassoglobus polymorphus</name>
    <dbReference type="NCBI Taxonomy" id="2527994"/>
    <lineage>
        <taxon>Bacteria</taxon>
        <taxon>Pseudomonadati</taxon>
        <taxon>Planctomycetota</taxon>
        <taxon>Planctomycetia</taxon>
        <taxon>Planctomycetales</taxon>
        <taxon>Planctomycetaceae</taxon>
        <taxon>Thalassoglobus</taxon>
    </lineage>
</organism>
<dbReference type="GO" id="GO:0008270">
    <property type="term" value="F:zinc ion binding"/>
    <property type="evidence" value="ECO:0007669"/>
    <property type="project" value="InterPro"/>
</dbReference>
<keyword evidence="3" id="KW-0862">Zinc</keyword>
<dbReference type="RefSeq" id="WP_145198754.1">
    <property type="nucleotide sequence ID" value="NZ_CP036267.1"/>
</dbReference>
<dbReference type="PANTHER" id="PTHR43189:SF2">
    <property type="entry name" value="GLUCOSE 1-DEHYDROGENASE"/>
    <property type="match status" value="1"/>
</dbReference>